<dbReference type="PANTHER" id="PTHR11956">
    <property type="entry name" value="ARGINYL-TRNA SYNTHETASE"/>
    <property type="match status" value="1"/>
</dbReference>
<evidence type="ECO:0000256" key="5">
    <source>
        <dbReference type="ARBA" id="ARBA00022840"/>
    </source>
</evidence>
<dbReference type="InterPro" id="IPR001278">
    <property type="entry name" value="Arg-tRNA-ligase"/>
</dbReference>
<comment type="catalytic activity">
    <reaction evidence="10">
        <text>tRNA(Arg) + L-arginine + ATP = L-arginyl-tRNA(Arg) + AMP + diphosphate</text>
        <dbReference type="Rhea" id="RHEA:20301"/>
        <dbReference type="Rhea" id="RHEA-COMP:9658"/>
        <dbReference type="Rhea" id="RHEA-COMP:9673"/>
        <dbReference type="ChEBI" id="CHEBI:30616"/>
        <dbReference type="ChEBI" id="CHEBI:32682"/>
        <dbReference type="ChEBI" id="CHEBI:33019"/>
        <dbReference type="ChEBI" id="CHEBI:78442"/>
        <dbReference type="ChEBI" id="CHEBI:78513"/>
        <dbReference type="ChEBI" id="CHEBI:456215"/>
        <dbReference type="EC" id="6.1.1.19"/>
    </reaction>
</comment>
<evidence type="ECO:0000256" key="7">
    <source>
        <dbReference type="ARBA" id="ARBA00023146"/>
    </source>
</evidence>
<protein>
    <recommendedName>
        <fullName evidence="9">Probable arginine--tRNA ligase, mitochondrial</fullName>
        <ecNumber evidence="2">6.1.1.19</ecNumber>
    </recommendedName>
    <alternativeName>
        <fullName evidence="8">Arginyl-tRNA synthetase</fullName>
    </alternativeName>
</protein>
<comment type="function">
    <text evidence="11">Catalyzes the attachment of arginine to tRNA(Arg) in a two-step reaction: arginine is first activated by ATP to form Arg-AMP and then transferred to the acceptor end of tRNA(Arg).</text>
</comment>
<dbReference type="InterPro" id="IPR009080">
    <property type="entry name" value="tRNAsynth_Ia_anticodon-bd"/>
</dbReference>
<dbReference type="EMBL" id="CAJNOJ010000027">
    <property type="protein sequence ID" value="CAF0874174.1"/>
    <property type="molecule type" value="Genomic_DNA"/>
</dbReference>
<dbReference type="FunFam" id="1.10.730.10:FF:000006">
    <property type="entry name" value="Arginyl-tRNA synthetase 2, mitochondrial"/>
    <property type="match status" value="1"/>
</dbReference>
<dbReference type="InterPro" id="IPR008909">
    <property type="entry name" value="DALR_anticod-bd"/>
</dbReference>
<keyword evidence="5 12" id="KW-0067">ATP-binding</keyword>
<evidence type="ECO:0000256" key="8">
    <source>
        <dbReference type="ARBA" id="ARBA00033033"/>
    </source>
</evidence>
<evidence type="ECO:0000256" key="2">
    <source>
        <dbReference type="ARBA" id="ARBA00012837"/>
    </source>
</evidence>
<evidence type="ECO:0000256" key="9">
    <source>
        <dbReference type="ARBA" id="ARBA00039495"/>
    </source>
</evidence>
<evidence type="ECO:0000256" key="11">
    <source>
        <dbReference type="ARBA" id="ARBA00049595"/>
    </source>
</evidence>
<dbReference type="Pfam" id="PF05746">
    <property type="entry name" value="DALR_1"/>
    <property type="match status" value="1"/>
</dbReference>
<keyword evidence="4 12" id="KW-0547">Nucleotide-binding</keyword>
<accession>A0A813Y2V6</accession>
<gene>
    <name evidence="14" type="ORF">EDS130_LOCUS8446</name>
</gene>
<name>A0A813Y2V6_ADIRI</name>
<evidence type="ECO:0000259" key="13">
    <source>
        <dbReference type="SMART" id="SM00836"/>
    </source>
</evidence>
<dbReference type="InterPro" id="IPR001412">
    <property type="entry name" value="aa-tRNA-synth_I_CS"/>
</dbReference>
<organism evidence="14 15">
    <name type="scientific">Adineta ricciae</name>
    <name type="common">Rotifer</name>
    <dbReference type="NCBI Taxonomy" id="249248"/>
    <lineage>
        <taxon>Eukaryota</taxon>
        <taxon>Metazoa</taxon>
        <taxon>Spiralia</taxon>
        <taxon>Gnathifera</taxon>
        <taxon>Rotifera</taxon>
        <taxon>Eurotatoria</taxon>
        <taxon>Bdelloidea</taxon>
        <taxon>Adinetida</taxon>
        <taxon>Adinetidae</taxon>
        <taxon>Adineta</taxon>
    </lineage>
</organism>
<dbReference type="GO" id="GO:0004814">
    <property type="term" value="F:arginine-tRNA ligase activity"/>
    <property type="evidence" value="ECO:0007669"/>
    <property type="project" value="UniProtKB-EC"/>
</dbReference>
<dbReference type="GO" id="GO:0032543">
    <property type="term" value="P:mitochondrial translation"/>
    <property type="evidence" value="ECO:0007669"/>
    <property type="project" value="TreeGrafter"/>
</dbReference>
<evidence type="ECO:0000256" key="6">
    <source>
        <dbReference type="ARBA" id="ARBA00022917"/>
    </source>
</evidence>
<evidence type="ECO:0000256" key="10">
    <source>
        <dbReference type="ARBA" id="ARBA00049339"/>
    </source>
</evidence>
<evidence type="ECO:0000313" key="15">
    <source>
        <dbReference type="Proteomes" id="UP000663852"/>
    </source>
</evidence>
<dbReference type="InterPro" id="IPR035684">
    <property type="entry name" value="ArgRS_core"/>
</dbReference>
<dbReference type="PROSITE" id="PS00178">
    <property type="entry name" value="AA_TRNA_LIGASE_I"/>
    <property type="match status" value="1"/>
</dbReference>
<dbReference type="Pfam" id="PF00750">
    <property type="entry name" value="tRNA-synt_1d"/>
    <property type="match status" value="1"/>
</dbReference>
<dbReference type="PANTHER" id="PTHR11956:SF11">
    <property type="entry name" value="ARGININE--TRNA LIGASE, MITOCHONDRIAL-RELATED"/>
    <property type="match status" value="1"/>
</dbReference>
<dbReference type="Gene3D" id="3.40.50.620">
    <property type="entry name" value="HUPs"/>
    <property type="match status" value="1"/>
</dbReference>
<dbReference type="SMART" id="SM00836">
    <property type="entry name" value="DALR_1"/>
    <property type="match status" value="1"/>
</dbReference>
<reference evidence="14" key="1">
    <citation type="submission" date="2021-02" db="EMBL/GenBank/DDBJ databases">
        <authorList>
            <person name="Nowell W R."/>
        </authorList>
    </citation>
    <scope>NUCLEOTIDE SEQUENCE</scope>
</reference>
<sequence>MNLLRQKAVRQIKAVLRSIPEIRRVNDDQACFDEKLYSLTRIEPVRHKESALPLGRFMVSIPQCQAASLIETDIEFNKNSNIRSLPIEQSDHQAVLDKDGGLRVPVDLSAFVSTAFNEQVKIARTSSYYDLKRFRWYFDDWRKIPKWTEITDKAIAERKNRQVVVEFSSPNIAKPLHAGHLRSTLLGQFVSIIHERFQHRVYRLNYLGDWGTQYGRLAVGFERFGSYEELRQHALKHLLDVYVRANRDDVLQEDAMNYFARMEAGDKDALNLWKTFREMSISNLKEVYKLFNIHFDEYQSESQYYQQAKEVIKQLRELGYGHQRSDGVLEMIIPAKYNSLPRDARVVVQKSDGTTLYITRDIAALKSRLETMPIEKLLYVVDSSQTEHFRHLLTISKAMQIDQVQNWDLDDMYIPFGRMINFQTRKGKFDLLSDVFEDAKERAKEGLDRFLIRKSGIDEVKISEVIGKAYLILTDFSRPRRADYIFSWHDISSKDGIAFLLLYCHARLCSLEREVKMPIDWSADVNRLKDRREHILIQQLSCFQDVLFDAYRSYEPNKVVQYLVRLVKCINRALATLYVKDEELELAKARLLLYHMCRLSLKEGLELLGIEALTRV</sequence>
<dbReference type="AlphaFoldDB" id="A0A813Y2V6"/>
<dbReference type="SUPFAM" id="SSF47323">
    <property type="entry name" value="Anticodon-binding domain of a subclass of class I aminoacyl-tRNA synthetases"/>
    <property type="match status" value="1"/>
</dbReference>
<dbReference type="PRINTS" id="PR01038">
    <property type="entry name" value="TRNASYNTHARG"/>
</dbReference>
<keyword evidence="7 12" id="KW-0030">Aminoacyl-tRNA synthetase</keyword>
<evidence type="ECO:0000256" key="4">
    <source>
        <dbReference type="ARBA" id="ARBA00022741"/>
    </source>
</evidence>
<comment type="similarity">
    <text evidence="1 12">Belongs to the class-I aminoacyl-tRNA synthetase family.</text>
</comment>
<dbReference type="NCBIfam" id="TIGR00456">
    <property type="entry name" value="argS"/>
    <property type="match status" value="1"/>
</dbReference>
<evidence type="ECO:0000256" key="3">
    <source>
        <dbReference type="ARBA" id="ARBA00022598"/>
    </source>
</evidence>
<dbReference type="EC" id="6.1.1.19" evidence="2"/>
<keyword evidence="6 12" id="KW-0648">Protein biosynthesis</keyword>
<evidence type="ECO:0000256" key="12">
    <source>
        <dbReference type="RuleBase" id="RU363038"/>
    </source>
</evidence>
<dbReference type="InterPro" id="IPR014729">
    <property type="entry name" value="Rossmann-like_a/b/a_fold"/>
</dbReference>
<dbReference type="GO" id="GO:0006420">
    <property type="term" value="P:arginyl-tRNA aminoacylation"/>
    <property type="evidence" value="ECO:0007669"/>
    <property type="project" value="InterPro"/>
</dbReference>
<dbReference type="Proteomes" id="UP000663852">
    <property type="component" value="Unassembled WGS sequence"/>
</dbReference>
<dbReference type="Gene3D" id="1.10.730.10">
    <property type="entry name" value="Isoleucyl-tRNA Synthetase, Domain 1"/>
    <property type="match status" value="1"/>
</dbReference>
<keyword evidence="3 12" id="KW-0436">Ligase</keyword>
<feature type="domain" description="DALR anticodon binding" evidence="13">
    <location>
        <begin position="501"/>
        <end position="616"/>
    </location>
</feature>
<proteinExistence type="inferred from homology"/>
<evidence type="ECO:0000256" key="1">
    <source>
        <dbReference type="ARBA" id="ARBA00005594"/>
    </source>
</evidence>
<comment type="caution">
    <text evidence="14">The sequence shown here is derived from an EMBL/GenBank/DDBJ whole genome shotgun (WGS) entry which is preliminary data.</text>
</comment>
<evidence type="ECO:0000313" key="14">
    <source>
        <dbReference type="EMBL" id="CAF0874174.1"/>
    </source>
</evidence>
<dbReference type="SUPFAM" id="SSF52374">
    <property type="entry name" value="Nucleotidylyl transferase"/>
    <property type="match status" value="1"/>
</dbReference>
<dbReference type="OrthoDB" id="68056at2759"/>
<dbReference type="GO" id="GO:0005524">
    <property type="term" value="F:ATP binding"/>
    <property type="evidence" value="ECO:0007669"/>
    <property type="project" value="UniProtKB-KW"/>
</dbReference>
<dbReference type="GO" id="GO:0005739">
    <property type="term" value="C:mitochondrion"/>
    <property type="evidence" value="ECO:0007669"/>
    <property type="project" value="TreeGrafter"/>
</dbReference>